<protein>
    <recommendedName>
        <fullName evidence="5">HTH lacI-type domain-containing protein</fullName>
    </recommendedName>
</protein>
<evidence type="ECO:0000256" key="4">
    <source>
        <dbReference type="SAM" id="MobiDB-lite"/>
    </source>
</evidence>
<dbReference type="Pfam" id="PF00356">
    <property type="entry name" value="LacI"/>
    <property type="match status" value="1"/>
</dbReference>
<evidence type="ECO:0000259" key="5">
    <source>
        <dbReference type="PROSITE" id="PS50932"/>
    </source>
</evidence>
<name>A0A6J4L1I1_9BACT</name>
<feature type="region of interest" description="Disordered" evidence="4">
    <location>
        <begin position="350"/>
        <end position="370"/>
    </location>
</feature>
<dbReference type="GO" id="GO:0003700">
    <property type="term" value="F:DNA-binding transcription factor activity"/>
    <property type="evidence" value="ECO:0007669"/>
    <property type="project" value="TreeGrafter"/>
</dbReference>
<keyword evidence="3" id="KW-0804">Transcription</keyword>
<dbReference type="InterPro" id="IPR028082">
    <property type="entry name" value="Peripla_BP_I"/>
</dbReference>
<evidence type="ECO:0000313" key="6">
    <source>
        <dbReference type="EMBL" id="CAA9318904.1"/>
    </source>
</evidence>
<dbReference type="PANTHER" id="PTHR30146">
    <property type="entry name" value="LACI-RELATED TRANSCRIPTIONAL REPRESSOR"/>
    <property type="match status" value="1"/>
</dbReference>
<dbReference type="SUPFAM" id="SSF47413">
    <property type="entry name" value="lambda repressor-like DNA-binding domains"/>
    <property type="match status" value="1"/>
</dbReference>
<dbReference type="InterPro" id="IPR010982">
    <property type="entry name" value="Lambda_DNA-bd_dom_sf"/>
</dbReference>
<gene>
    <name evidence="6" type="ORF">AVDCRST_MAG68-2829</name>
</gene>
<dbReference type="AlphaFoldDB" id="A0A6J4L1I1"/>
<evidence type="ECO:0000256" key="2">
    <source>
        <dbReference type="ARBA" id="ARBA00023125"/>
    </source>
</evidence>
<dbReference type="SUPFAM" id="SSF53822">
    <property type="entry name" value="Periplasmic binding protein-like I"/>
    <property type="match status" value="1"/>
</dbReference>
<evidence type="ECO:0000256" key="3">
    <source>
        <dbReference type="ARBA" id="ARBA00023163"/>
    </source>
</evidence>
<dbReference type="Gene3D" id="1.10.260.40">
    <property type="entry name" value="lambda repressor-like DNA-binding domains"/>
    <property type="match status" value="1"/>
</dbReference>
<reference evidence="6" key="1">
    <citation type="submission" date="2020-02" db="EMBL/GenBank/DDBJ databases">
        <authorList>
            <person name="Meier V. D."/>
        </authorList>
    </citation>
    <scope>NUCLEOTIDE SEQUENCE</scope>
    <source>
        <strain evidence="6">AVDCRST_MAG68</strain>
    </source>
</reference>
<dbReference type="PROSITE" id="PS00356">
    <property type="entry name" value="HTH_LACI_1"/>
    <property type="match status" value="1"/>
</dbReference>
<sequence length="370" mass="40646">MTKQPTINDVARLAGVSKATVSAVLNDMGTVKRSTRERVLSVIESLNYRKSGPDRRNPGQQMRSLALVIKEIDNPFYGEVITGARGAADEAGYTLVVMSSEGGHEAERRAVELLQRKEVDGLILTPVLDVDADLSHLFELKRRNFPFVLLEEVRGVPGSLIDVDNEEASRRAVEFLIEQGHTRIVHFAGPEYSSHSQERIDGVRRACSGSHVIFSDDDVVRAGAHLEDGYRAGLAYFGDRPPAERPTAVTCYNDLVAIGLCRALAELGIRVPDDVSVIGFDDIALLDYLPVRLTTVRMPKGDMGRLAAQLLIRHIESREALPPEKVYLEAELVVRDSTRALHAEAPPVRVRVASTEETGAPAGTRQRVAR</sequence>
<dbReference type="PANTHER" id="PTHR30146:SF109">
    <property type="entry name" value="HTH-TYPE TRANSCRIPTIONAL REGULATOR GALS"/>
    <property type="match status" value="1"/>
</dbReference>
<dbReference type="CDD" id="cd01392">
    <property type="entry name" value="HTH_LacI"/>
    <property type="match status" value="1"/>
</dbReference>
<feature type="domain" description="HTH lacI-type" evidence="5">
    <location>
        <begin position="5"/>
        <end position="67"/>
    </location>
</feature>
<dbReference type="PROSITE" id="PS50932">
    <property type="entry name" value="HTH_LACI_2"/>
    <property type="match status" value="1"/>
</dbReference>
<dbReference type="Pfam" id="PF13377">
    <property type="entry name" value="Peripla_BP_3"/>
    <property type="match status" value="1"/>
</dbReference>
<organism evidence="6">
    <name type="scientific">uncultured Gemmatimonadota bacterium</name>
    <dbReference type="NCBI Taxonomy" id="203437"/>
    <lineage>
        <taxon>Bacteria</taxon>
        <taxon>Pseudomonadati</taxon>
        <taxon>Gemmatimonadota</taxon>
        <taxon>environmental samples</taxon>
    </lineage>
</organism>
<keyword evidence="1" id="KW-0805">Transcription regulation</keyword>
<keyword evidence="2" id="KW-0238">DNA-binding</keyword>
<evidence type="ECO:0000256" key="1">
    <source>
        <dbReference type="ARBA" id="ARBA00023015"/>
    </source>
</evidence>
<accession>A0A6J4L1I1</accession>
<dbReference type="Gene3D" id="3.40.50.2300">
    <property type="match status" value="2"/>
</dbReference>
<dbReference type="GO" id="GO:0000976">
    <property type="term" value="F:transcription cis-regulatory region binding"/>
    <property type="evidence" value="ECO:0007669"/>
    <property type="project" value="TreeGrafter"/>
</dbReference>
<dbReference type="EMBL" id="CADCTW010000089">
    <property type="protein sequence ID" value="CAA9318904.1"/>
    <property type="molecule type" value="Genomic_DNA"/>
</dbReference>
<proteinExistence type="predicted"/>
<dbReference type="SMART" id="SM00354">
    <property type="entry name" value="HTH_LACI"/>
    <property type="match status" value="1"/>
</dbReference>
<dbReference type="InterPro" id="IPR046335">
    <property type="entry name" value="LacI/GalR-like_sensor"/>
</dbReference>
<dbReference type="InterPro" id="IPR000843">
    <property type="entry name" value="HTH_LacI"/>
</dbReference>
<dbReference type="CDD" id="cd06267">
    <property type="entry name" value="PBP1_LacI_sugar_binding-like"/>
    <property type="match status" value="1"/>
</dbReference>
<dbReference type="PRINTS" id="PR00036">
    <property type="entry name" value="HTHLACI"/>
</dbReference>